<proteinExistence type="predicted"/>
<sequence length="390" mass="42872">MKVHLKTICNTSGNPAPSTPTGKKRPAAVVEHEERRSAGYSHGNAPATPGFLPTPTPVQTSPAPPTVSSTLPVQNRMISTASKRMRNTRMTLTADRMVENSPINGVNASNHIGLLPHGIGLSSPVDHRTNPGNENFQFNVTLKAATAMVKDPDEIPITYLDKDQAYTMSILDTAPMTSGAQPLKYRTFIHVSFEDDERRSKPASYWQLWKESRGFNEAHHRAGKLLTVEHVDLNPGGDIIPSQIHLETSNFDGFSFVSISSPPTLAIPKASREFLFAYAPCAKTEVISTGHGGPSLEGRPEVCYCKVQLFHPHGTERKLSKDVTHVKKLIDKLKQQISLSKFRSDFEEDFQTYTAMLSSTRPFSALNLKGDAQDVHLGMTSTIQKRTNGT</sequence>
<comment type="caution">
    <text evidence="3">The sequence shown here is derived from an EMBL/GenBank/DDBJ whole genome shotgun (WGS) entry which is preliminary data.</text>
</comment>
<dbReference type="InterPro" id="IPR007604">
    <property type="entry name" value="CP2"/>
</dbReference>
<feature type="domain" description="Grh/CP2 DB" evidence="2">
    <location>
        <begin position="134"/>
        <end position="382"/>
    </location>
</feature>
<evidence type="ECO:0000313" key="3">
    <source>
        <dbReference type="EMBL" id="OJD24804.1"/>
    </source>
</evidence>
<gene>
    <name evidence="3" type="ORF">ACJ73_03826</name>
</gene>
<dbReference type="InterPro" id="IPR040167">
    <property type="entry name" value="TF_CP2-like"/>
</dbReference>
<name>A0A1J9R9Z0_9EURO</name>
<dbReference type="VEuPathDB" id="FungiDB:ACJ73_03826"/>
<accession>A0A1J9R9Z0</accession>
<dbReference type="PANTHER" id="PTHR11037">
    <property type="entry name" value="TRANSCRIPTION FACTOR CP2"/>
    <property type="match status" value="1"/>
</dbReference>
<dbReference type="PROSITE" id="PS51968">
    <property type="entry name" value="GRH_CP2_DB"/>
    <property type="match status" value="1"/>
</dbReference>
<keyword evidence="4" id="KW-1185">Reference proteome</keyword>
<feature type="compositionally biased region" description="Polar residues" evidence="1">
    <location>
        <begin position="8"/>
        <end position="21"/>
    </location>
</feature>
<evidence type="ECO:0000256" key="1">
    <source>
        <dbReference type="SAM" id="MobiDB-lite"/>
    </source>
</evidence>
<dbReference type="GO" id="GO:0005634">
    <property type="term" value="C:nucleus"/>
    <property type="evidence" value="ECO:0007669"/>
    <property type="project" value="TreeGrafter"/>
</dbReference>
<organism evidence="3 4">
    <name type="scientific">Blastomyces percursus</name>
    <dbReference type="NCBI Taxonomy" id="1658174"/>
    <lineage>
        <taxon>Eukaryota</taxon>
        <taxon>Fungi</taxon>
        <taxon>Dikarya</taxon>
        <taxon>Ascomycota</taxon>
        <taxon>Pezizomycotina</taxon>
        <taxon>Eurotiomycetes</taxon>
        <taxon>Eurotiomycetidae</taxon>
        <taxon>Onygenales</taxon>
        <taxon>Ajellomycetaceae</taxon>
        <taxon>Blastomyces</taxon>
    </lineage>
</organism>
<dbReference type="AlphaFoldDB" id="A0A1J9R9Z0"/>
<dbReference type="GO" id="GO:0000978">
    <property type="term" value="F:RNA polymerase II cis-regulatory region sequence-specific DNA binding"/>
    <property type="evidence" value="ECO:0007669"/>
    <property type="project" value="TreeGrafter"/>
</dbReference>
<dbReference type="STRING" id="1658174.A0A1J9R9Z0"/>
<protein>
    <recommendedName>
        <fullName evidence="2">Grh/CP2 DB domain-containing protein</fullName>
    </recommendedName>
</protein>
<dbReference type="GO" id="GO:0001228">
    <property type="term" value="F:DNA-binding transcription activator activity, RNA polymerase II-specific"/>
    <property type="evidence" value="ECO:0007669"/>
    <property type="project" value="TreeGrafter"/>
</dbReference>
<dbReference type="PANTHER" id="PTHR11037:SF20">
    <property type="entry name" value="PROTEIN GRAINYHEAD"/>
    <property type="match status" value="1"/>
</dbReference>
<dbReference type="OrthoDB" id="7680836at2759"/>
<reference evidence="3 4" key="1">
    <citation type="submission" date="2015-08" db="EMBL/GenBank/DDBJ databases">
        <title>Emmonsia species relationships and genome sequence.</title>
        <authorList>
            <person name="Cuomo C.A."/>
            <person name="Schwartz I.S."/>
            <person name="Kenyon C."/>
            <person name="De Hoog G.S."/>
            <person name="Govender N.P."/>
            <person name="Botha A."/>
            <person name="Moreno L."/>
            <person name="De Vries M."/>
            <person name="Munoz J.F."/>
            <person name="Stielow J.B."/>
        </authorList>
    </citation>
    <scope>NUCLEOTIDE SEQUENCE [LARGE SCALE GENOMIC DNA]</scope>
    <source>
        <strain evidence="3 4">EI222</strain>
    </source>
</reference>
<evidence type="ECO:0000313" key="4">
    <source>
        <dbReference type="Proteomes" id="UP000242791"/>
    </source>
</evidence>
<feature type="compositionally biased region" description="Polar residues" evidence="1">
    <location>
        <begin position="57"/>
        <end position="70"/>
    </location>
</feature>
<dbReference type="EMBL" id="LGTZ01000485">
    <property type="protein sequence ID" value="OJD24804.1"/>
    <property type="molecule type" value="Genomic_DNA"/>
</dbReference>
<evidence type="ECO:0000259" key="2">
    <source>
        <dbReference type="PROSITE" id="PS51968"/>
    </source>
</evidence>
<dbReference type="Pfam" id="PF04516">
    <property type="entry name" value="CP2"/>
    <property type="match status" value="2"/>
</dbReference>
<dbReference type="Proteomes" id="UP000242791">
    <property type="component" value="Unassembled WGS sequence"/>
</dbReference>
<feature type="region of interest" description="Disordered" evidence="1">
    <location>
        <begin position="1"/>
        <end position="70"/>
    </location>
</feature>